<evidence type="ECO:0000256" key="2">
    <source>
        <dbReference type="SAM" id="Phobius"/>
    </source>
</evidence>
<dbReference type="AlphaFoldDB" id="A0A430Q9K9"/>
<comment type="caution">
    <text evidence="3">The sequence shown here is derived from an EMBL/GenBank/DDBJ whole genome shotgun (WGS) entry which is preliminary data.</text>
</comment>
<dbReference type="EMBL" id="QMKO01002196">
    <property type="protein sequence ID" value="RTG84369.1"/>
    <property type="molecule type" value="Genomic_DNA"/>
</dbReference>
<feature type="non-terminal residue" evidence="3">
    <location>
        <position position="135"/>
    </location>
</feature>
<reference evidence="3 4" key="1">
    <citation type="journal article" date="2019" name="PLoS Pathog.">
        <title>Genome sequence of the bovine parasite Schistosoma bovis Tanzania.</title>
        <authorList>
            <person name="Oey H."/>
            <person name="Zakrzewski M."/>
            <person name="Gobert G."/>
            <person name="Gravermann K."/>
            <person name="Stoye J."/>
            <person name="Jones M."/>
            <person name="Mcmanus D."/>
            <person name="Krause L."/>
        </authorList>
    </citation>
    <scope>NUCLEOTIDE SEQUENCE [LARGE SCALE GENOMIC DNA]</scope>
    <source>
        <strain evidence="3 4">TAN1997</strain>
    </source>
</reference>
<evidence type="ECO:0000313" key="3">
    <source>
        <dbReference type="EMBL" id="RTG84369.1"/>
    </source>
</evidence>
<feature type="transmembrane region" description="Helical" evidence="2">
    <location>
        <begin position="78"/>
        <end position="100"/>
    </location>
</feature>
<evidence type="ECO:0000313" key="4">
    <source>
        <dbReference type="Proteomes" id="UP000290809"/>
    </source>
</evidence>
<dbReference type="Proteomes" id="UP000290809">
    <property type="component" value="Unassembled WGS sequence"/>
</dbReference>
<keyword evidence="2" id="KW-1133">Transmembrane helix</keyword>
<feature type="region of interest" description="Disordered" evidence="1">
    <location>
        <begin position="113"/>
        <end position="135"/>
    </location>
</feature>
<organism evidence="3 4">
    <name type="scientific">Schistosoma bovis</name>
    <name type="common">Blood fluke</name>
    <dbReference type="NCBI Taxonomy" id="6184"/>
    <lineage>
        <taxon>Eukaryota</taxon>
        <taxon>Metazoa</taxon>
        <taxon>Spiralia</taxon>
        <taxon>Lophotrochozoa</taxon>
        <taxon>Platyhelminthes</taxon>
        <taxon>Trematoda</taxon>
        <taxon>Digenea</taxon>
        <taxon>Strigeidida</taxon>
        <taxon>Schistosomatoidea</taxon>
        <taxon>Schistosomatidae</taxon>
        <taxon>Schistosoma</taxon>
    </lineage>
</organism>
<keyword evidence="2" id="KW-0472">Membrane</keyword>
<feature type="transmembrane region" description="Helical" evidence="2">
    <location>
        <begin position="50"/>
        <end position="72"/>
    </location>
</feature>
<evidence type="ECO:0000256" key="1">
    <source>
        <dbReference type="SAM" id="MobiDB-lite"/>
    </source>
</evidence>
<keyword evidence="2" id="KW-0812">Transmembrane</keyword>
<gene>
    <name evidence="3" type="ORF">DC041_0011104</name>
</gene>
<name>A0A430Q9K9_SCHBO</name>
<protein>
    <submittedName>
        <fullName evidence="3">Uncharacterized protein</fullName>
    </submittedName>
</protein>
<accession>A0A430Q9K9</accession>
<feature type="compositionally biased region" description="Polar residues" evidence="1">
    <location>
        <begin position="113"/>
        <end position="126"/>
    </location>
</feature>
<dbReference type="STRING" id="6184.A0A430Q9K9"/>
<proteinExistence type="predicted"/>
<keyword evidence="4" id="KW-1185">Reference proteome</keyword>
<sequence>MEFDFYTSADGMRNPWFSHFASWLRKIFCYVGENRRWEFQYSIHKSQYGLIQFLPSLLFNFVCISVLHSIQYSCECTYYYRIAAMLFFFTTQALMVWNFITFHQRHRRDKQQSHTSKSWFLTSQDSGQRKKEKRK</sequence>